<feature type="chain" id="PRO_5011985028" evidence="2">
    <location>
        <begin position="21"/>
        <end position="216"/>
    </location>
</feature>
<evidence type="ECO:0000313" key="3">
    <source>
        <dbReference type="EMBL" id="ONF97745.1"/>
    </source>
</evidence>
<name>A0A1V2EZ38_9SPHN</name>
<comment type="caution">
    <text evidence="3">The sequence shown here is derived from an EMBL/GenBank/DDBJ whole genome shotgun (WGS) entry which is preliminary data.</text>
</comment>
<dbReference type="EMBL" id="MPSB01000001">
    <property type="protein sequence ID" value="ONF97745.1"/>
    <property type="molecule type" value="Genomic_DNA"/>
</dbReference>
<gene>
    <name evidence="3" type="ORF">SPHI_03810</name>
</gene>
<feature type="compositionally biased region" description="Basic and acidic residues" evidence="1">
    <location>
        <begin position="207"/>
        <end position="216"/>
    </location>
</feature>
<evidence type="ECO:0000256" key="2">
    <source>
        <dbReference type="SAM" id="SignalP"/>
    </source>
</evidence>
<dbReference type="Proteomes" id="UP000188729">
    <property type="component" value="Unassembled WGS sequence"/>
</dbReference>
<organism evidence="3 4">
    <name type="scientific">Sphingomonas jeddahensis</name>
    <dbReference type="NCBI Taxonomy" id="1915074"/>
    <lineage>
        <taxon>Bacteria</taxon>
        <taxon>Pseudomonadati</taxon>
        <taxon>Pseudomonadota</taxon>
        <taxon>Alphaproteobacteria</taxon>
        <taxon>Sphingomonadales</taxon>
        <taxon>Sphingomonadaceae</taxon>
        <taxon>Sphingomonas</taxon>
    </lineage>
</organism>
<keyword evidence="2" id="KW-0732">Signal</keyword>
<keyword evidence="4" id="KW-1185">Reference proteome</keyword>
<dbReference type="PROSITE" id="PS51257">
    <property type="entry name" value="PROKAR_LIPOPROTEIN"/>
    <property type="match status" value="1"/>
</dbReference>
<proteinExistence type="predicted"/>
<sequence length="216" mass="25106">MKWKRFGLVALLGAIGFGTAACTDGYGYSGVGLGYSSGYYADPYYGDPYYAGGGWAGAGGAFGWYDNFYYPGTGVYVYDRYRRPHRWDDGQRRYWQSRPGWNQPGARANWNDFRRDYRAERRDLRGDLRDNRRAYRDGTINRDQFRAGRRDAQREFRRDVRRDYRELRQENRADGVRTPRFNRNPGVNRNPGYQRGPGFNRGGGRGGEARRNNGPR</sequence>
<dbReference type="STRING" id="1915074.SPHI_03810"/>
<reference evidence="3 4" key="1">
    <citation type="submission" date="2016-11" db="EMBL/GenBank/DDBJ databases">
        <title>Genome sequence of Sphingomonas jeddahensis G39.</title>
        <authorList>
            <person name="Poehlein A."/>
            <person name="Wuebbeler J.H."/>
            <person name="Steinbuechel A."/>
            <person name="Daniel R."/>
        </authorList>
    </citation>
    <scope>NUCLEOTIDE SEQUENCE [LARGE SCALE GENOMIC DNA]</scope>
    <source>
        <strain evidence="3 4">G39</strain>
    </source>
</reference>
<accession>A0A1V2EZ38</accession>
<protein>
    <submittedName>
        <fullName evidence="3">Uncharacterized protein</fullName>
    </submittedName>
</protein>
<evidence type="ECO:0000256" key="1">
    <source>
        <dbReference type="SAM" id="MobiDB-lite"/>
    </source>
</evidence>
<dbReference type="RefSeq" id="WP_076743170.1">
    <property type="nucleotide sequence ID" value="NZ_MPSB01000001.1"/>
</dbReference>
<feature type="signal peptide" evidence="2">
    <location>
        <begin position="1"/>
        <end position="20"/>
    </location>
</feature>
<dbReference type="OrthoDB" id="7586286at2"/>
<evidence type="ECO:0000313" key="4">
    <source>
        <dbReference type="Proteomes" id="UP000188729"/>
    </source>
</evidence>
<feature type="region of interest" description="Disordered" evidence="1">
    <location>
        <begin position="169"/>
        <end position="216"/>
    </location>
</feature>
<dbReference type="AlphaFoldDB" id="A0A1V2EZ38"/>